<feature type="transmembrane region" description="Helical" evidence="5">
    <location>
        <begin position="106"/>
        <end position="126"/>
    </location>
</feature>
<feature type="transmembrane region" description="Helical" evidence="5">
    <location>
        <begin position="75"/>
        <end position="94"/>
    </location>
</feature>
<reference evidence="6 7" key="2">
    <citation type="submission" date="2020-03" db="EMBL/GenBank/DDBJ databases">
        <authorList>
            <person name="Ichikawa N."/>
            <person name="Kimura A."/>
            <person name="Kitahashi Y."/>
            <person name="Uohara A."/>
        </authorList>
    </citation>
    <scope>NUCLEOTIDE SEQUENCE [LARGE SCALE GENOMIC DNA]</scope>
    <source>
        <strain evidence="6 7">NBRC 108639</strain>
    </source>
</reference>
<keyword evidence="7" id="KW-1185">Reference proteome</keyword>
<evidence type="ECO:0000256" key="1">
    <source>
        <dbReference type="ARBA" id="ARBA00004141"/>
    </source>
</evidence>
<evidence type="ECO:0000313" key="6">
    <source>
        <dbReference type="EMBL" id="GFJ81853.1"/>
    </source>
</evidence>
<feature type="transmembrane region" description="Helical" evidence="5">
    <location>
        <begin position="50"/>
        <end position="69"/>
    </location>
</feature>
<accession>A0A6V8K9I8</accession>
<keyword evidence="4 5" id="KW-0472">Membrane</keyword>
<evidence type="ECO:0008006" key="8">
    <source>
        <dbReference type="Google" id="ProtNLM"/>
    </source>
</evidence>
<comment type="subcellular location">
    <subcellularLocation>
        <location evidence="1">Membrane</location>
        <topology evidence="1">Multi-pass membrane protein</topology>
    </subcellularLocation>
</comment>
<name>A0A6V8K9I8_9ACTN</name>
<reference evidence="6 7" key="1">
    <citation type="submission" date="2020-03" db="EMBL/GenBank/DDBJ databases">
        <title>Whole genome shotgun sequence of Phytohabitans houttuyneae NBRC 108639.</title>
        <authorList>
            <person name="Komaki H."/>
            <person name="Tamura T."/>
        </authorList>
    </citation>
    <scope>NUCLEOTIDE SEQUENCE [LARGE SCALE GENOMIC DNA]</scope>
    <source>
        <strain evidence="6 7">NBRC 108639</strain>
    </source>
</reference>
<dbReference type="Pfam" id="PF13564">
    <property type="entry name" value="DoxX_2"/>
    <property type="match status" value="1"/>
</dbReference>
<dbReference type="GO" id="GO:0016020">
    <property type="term" value="C:membrane"/>
    <property type="evidence" value="ECO:0007669"/>
    <property type="project" value="UniProtKB-SubCell"/>
</dbReference>
<dbReference type="AlphaFoldDB" id="A0A6V8K9I8"/>
<evidence type="ECO:0000256" key="3">
    <source>
        <dbReference type="ARBA" id="ARBA00022989"/>
    </source>
</evidence>
<dbReference type="Proteomes" id="UP000482800">
    <property type="component" value="Unassembled WGS sequence"/>
</dbReference>
<evidence type="ECO:0000256" key="5">
    <source>
        <dbReference type="SAM" id="Phobius"/>
    </source>
</evidence>
<keyword evidence="2 5" id="KW-0812">Transmembrane</keyword>
<protein>
    <recommendedName>
        <fullName evidence="8">DoxX family protein</fullName>
    </recommendedName>
</protein>
<comment type="caution">
    <text evidence="6">The sequence shown here is derived from an EMBL/GenBank/DDBJ whole genome shotgun (WGS) entry which is preliminary data.</text>
</comment>
<evidence type="ECO:0000256" key="2">
    <source>
        <dbReference type="ARBA" id="ARBA00022692"/>
    </source>
</evidence>
<proteinExistence type="predicted"/>
<organism evidence="6 7">
    <name type="scientific">Phytohabitans houttuyneae</name>
    <dbReference type="NCBI Taxonomy" id="1076126"/>
    <lineage>
        <taxon>Bacteria</taxon>
        <taxon>Bacillati</taxon>
        <taxon>Actinomycetota</taxon>
        <taxon>Actinomycetes</taxon>
        <taxon>Micromonosporales</taxon>
        <taxon>Micromonosporaceae</taxon>
    </lineage>
</organism>
<dbReference type="InterPro" id="IPR032808">
    <property type="entry name" value="DoxX"/>
</dbReference>
<keyword evidence="3 5" id="KW-1133">Transmembrane helix</keyword>
<gene>
    <name evidence="6" type="ORF">Phou_060330</name>
</gene>
<feature type="transmembrane region" description="Helical" evidence="5">
    <location>
        <begin position="12"/>
        <end position="38"/>
    </location>
</feature>
<evidence type="ECO:0000256" key="4">
    <source>
        <dbReference type="ARBA" id="ARBA00023136"/>
    </source>
</evidence>
<dbReference type="EMBL" id="BLPF01000002">
    <property type="protein sequence ID" value="GFJ81853.1"/>
    <property type="molecule type" value="Genomic_DNA"/>
</dbReference>
<sequence length="128" mass="13707">MVTHHRDTRTGALMFVTAAVVSALFAAMLLASGAGKLARQQRQVEIMKHVGFPVGRMWLLALAEIAGAAGLIVGLFWWPLGVAAGIGVVLYFLGAVGSHLRVRDPFFNPALLMFAVAVVVLVLRLLSR</sequence>
<evidence type="ECO:0000313" key="7">
    <source>
        <dbReference type="Proteomes" id="UP000482800"/>
    </source>
</evidence>